<feature type="transmembrane region" description="Helical" evidence="10">
    <location>
        <begin position="141"/>
        <end position="161"/>
    </location>
</feature>
<dbReference type="GO" id="GO:0005886">
    <property type="term" value="C:plasma membrane"/>
    <property type="evidence" value="ECO:0007669"/>
    <property type="project" value="UniProtKB-SubCell"/>
</dbReference>
<name>A0AAV7P5C1_PLEWA</name>
<dbReference type="PANTHER" id="PTHR12929">
    <property type="entry name" value="SOLUTE CARRIER FAMILY 52"/>
    <property type="match status" value="1"/>
</dbReference>
<evidence type="ECO:0000256" key="9">
    <source>
        <dbReference type="ARBA" id="ARBA00023180"/>
    </source>
</evidence>
<evidence type="ECO:0000256" key="8">
    <source>
        <dbReference type="ARBA" id="ARBA00023136"/>
    </source>
</evidence>
<evidence type="ECO:0000256" key="6">
    <source>
        <dbReference type="ARBA" id="ARBA00022692"/>
    </source>
</evidence>
<evidence type="ECO:0000256" key="5">
    <source>
        <dbReference type="ARBA" id="ARBA00022475"/>
    </source>
</evidence>
<keyword evidence="4 10" id="KW-0813">Transport</keyword>
<evidence type="ECO:0000256" key="10">
    <source>
        <dbReference type="RuleBase" id="RU368035"/>
    </source>
</evidence>
<keyword evidence="6 10" id="KW-0812">Transmembrane</keyword>
<evidence type="ECO:0000256" key="11">
    <source>
        <dbReference type="SAM" id="MobiDB-lite"/>
    </source>
</evidence>
<evidence type="ECO:0000256" key="3">
    <source>
        <dbReference type="ARBA" id="ARBA00006366"/>
    </source>
</evidence>
<sequence length="460" mass="49681">MAFLVHLLACLFGIGAWVAINGLWVELPLIVNELPEGWYLPSYLTIIIQLANVGPLFVTLMHRFQPGKLNEVAAIYTIVAIGVVACLLLGFLWRYTSVVGGVLHSTAFLSITFLLSLVDCTSSVTFLPFMMQLPPNYLTTYYVGEGLSGFIPGLLALAQGVGMHSCVNVSLSLNNTLENTTEGGYQIQTKYLPANFPTNVFFFLLTAMMIVCLVAFFFLTRISGSQQGLSRENLLTGSVSVTSFKEAVHSTNGPEPSGGERNSSVEGPQHTSPDGRPNTDPEKASYSCSHLVFIYFLVAWVNSLTNGVLPSVQTYSCMPYGGMAYHLSAALGSMANPLACIIAMFLPSRSLPLLGALSLAGTAFGCYNMVTAVMSPCPFLQRSQWGVALIVLSWVLFSGLLSYVKVMTAVILRGHSHSALVWCGAVVQLGSMIGALIMFPLINVYSFFQSADFCSLKCPE</sequence>
<evidence type="ECO:0000256" key="2">
    <source>
        <dbReference type="ARBA" id="ARBA00004651"/>
    </source>
</evidence>
<feature type="transmembrane region" description="Helical" evidence="10">
    <location>
        <begin position="107"/>
        <end position="129"/>
    </location>
</feature>
<feature type="transmembrane region" description="Helical" evidence="10">
    <location>
        <begin position="200"/>
        <end position="219"/>
    </location>
</feature>
<feature type="transmembrane region" description="Helical" evidence="10">
    <location>
        <begin position="73"/>
        <end position="95"/>
    </location>
</feature>
<evidence type="ECO:0000256" key="4">
    <source>
        <dbReference type="ARBA" id="ARBA00022448"/>
    </source>
</evidence>
<protein>
    <recommendedName>
        <fullName evidence="10">Riboflavin transporter</fullName>
    </recommendedName>
</protein>
<feature type="transmembrane region" description="Helical" evidence="10">
    <location>
        <begin position="42"/>
        <end position="61"/>
    </location>
</feature>
<dbReference type="GO" id="GO:0032217">
    <property type="term" value="F:riboflavin transmembrane transporter activity"/>
    <property type="evidence" value="ECO:0007669"/>
    <property type="project" value="UniProtKB-UniRule"/>
</dbReference>
<gene>
    <name evidence="12" type="ORF">NDU88_001382</name>
</gene>
<comment type="subcellular location">
    <subcellularLocation>
        <location evidence="2 10">Cell membrane</location>
        <topology evidence="2 10">Multi-pass membrane protein</topology>
    </subcellularLocation>
</comment>
<reference evidence="12" key="1">
    <citation type="journal article" date="2022" name="bioRxiv">
        <title>Sequencing and chromosome-scale assembly of the giantPleurodeles waltlgenome.</title>
        <authorList>
            <person name="Brown T."/>
            <person name="Elewa A."/>
            <person name="Iarovenko S."/>
            <person name="Subramanian E."/>
            <person name="Araus A.J."/>
            <person name="Petzold A."/>
            <person name="Susuki M."/>
            <person name="Suzuki K.-i.T."/>
            <person name="Hayashi T."/>
            <person name="Toyoda A."/>
            <person name="Oliveira C."/>
            <person name="Osipova E."/>
            <person name="Leigh N.D."/>
            <person name="Simon A."/>
            <person name="Yun M.H."/>
        </authorList>
    </citation>
    <scope>NUCLEOTIDE SEQUENCE</scope>
    <source>
        <strain evidence="12">20211129_DDA</strain>
        <tissue evidence="12">Liver</tissue>
    </source>
</reference>
<feature type="region of interest" description="Disordered" evidence="11">
    <location>
        <begin position="246"/>
        <end position="282"/>
    </location>
</feature>
<evidence type="ECO:0000313" key="13">
    <source>
        <dbReference type="Proteomes" id="UP001066276"/>
    </source>
</evidence>
<feature type="transmembrane region" description="Helical" evidence="10">
    <location>
        <begin position="353"/>
        <end position="373"/>
    </location>
</feature>
<feature type="transmembrane region" description="Helical" evidence="10">
    <location>
        <begin position="323"/>
        <end position="346"/>
    </location>
</feature>
<comment type="catalytic activity">
    <reaction evidence="1 10">
        <text>riboflavin(in) = riboflavin(out)</text>
        <dbReference type="Rhea" id="RHEA:35015"/>
        <dbReference type="ChEBI" id="CHEBI:57986"/>
    </reaction>
</comment>
<keyword evidence="13" id="KW-1185">Reference proteome</keyword>
<feature type="transmembrane region" description="Helical" evidence="10">
    <location>
        <begin position="385"/>
        <end position="407"/>
    </location>
</feature>
<feature type="compositionally biased region" description="Polar residues" evidence="11">
    <location>
        <begin position="246"/>
        <end position="272"/>
    </location>
</feature>
<evidence type="ECO:0000256" key="7">
    <source>
        <dbReference type="ARBA" id="ARBA00022989"/>
    </source>
</evidence>
<organism evidence="12 13">
    <name type="scientific">Pleurodeles waltl</name>
    <name type="common">Iberian ribbed newt</name>
    <dbReference type="NCBI Taxonomy" id="8319"/>
    <lineage>
        <taxon>Eukaryota</taxon>
        <taxon>Metazoa</taxon>
        <taxon>Chordata</taxon>
        <taxon>Craniata</taxon>
        <taxon>Vertebrata</taxon>
        <taxon>Euteleostomi</taxon>
        <taxon>Amphibia</taxon>
        <taxon>Batrachia</taxon>
        <taxon>Caudata</taxon>
        <taxon>Salamandroidea</taxon>
        <taxon>Salamandridae</taxon>
        <taxon>Pleurodelinae</taxon>
        <taxon>Pleurodeles</taxon>
    </lineage>
</organism>
<dbReference type="AlphaFoldDB" id="A0AAV7P5C1"/>
<comment type="function">
    <text evidence="10">Plasma membrane transporter mediating the uptake by cells of the water soluble vitamin B2/riboflavin that plays a key role in biochemical oxidation-reduction reactions of the carbohydrate, lipid, and amino acid metabolism.</text>
</comment>
<comment type="caution">
    <text evidence="12">The sequence shown here is derived from an EMBL/GenBank/DDBJ whole genome shotgun (WGS) entry which is preliminary data.</text>
</comment>
<proteinExistence type="inferred from homology"/>
<keyword evidence="7 10" id="KW-1133">Transmembrane helix</keyword>
<dbReference type="PANTHER" id="PTHR12929:SF4">
    <property type="entry name" value="SOLUTE CARRIER FAMILY 52, RIBOFLAVIN TRANSPORTER, MEMBER 3"/>
    <property type="match status" value="1"/>
</dbReference>
<accession>A0AAV7P5C1</accession>
<dbReference type="EMBL" id="JANPWB010000011">
    <property type="protein sequence ID" value="KAJ1122909.1"/>
    <property type="molecule type" value="Genomic_DNA"/>
</dbReference>
<keyword evidence="5 10" id="KW-1003">Cell membrane</keyword>
<comment type="similarity">
    <text evidence="3 10">Belongs to the riboflavin transporter family.</text>
</comment>
<evidence type="ECO:0000256" key="1">
    <source>
        <dbReference type="ARBA" id="ARBA00000215"/>
    </source>
</evidence>
<keyword evidence="9" id="KW-0325">Glycoprotein</keyword>
<keyword evidence="8 10" id="KW-0472">Membrane</keyword>
<evidence type="ECO:0000313" key="12">
    <source>
        <dbReference type="EMBL" id="KAJ1122909.1"/>
    </source>
</evidence>
<feature type="transmembrane region" description="Helical" evidence="10">
    <location>
        <begin position="284"/>
        <end position="303"/>
    </location>
</feature>
<dbReference type="Pfam" id="PF06237">
    <property type="entry name" value="SLC52_ribofla_tr"/>
    <property type="match status" value="1"/>
</dbReference>
<dbReference type="InterPro" id="IPR009357">
    <property type="entry name" value="Riboflavin_transptr"/>
</dbReference>
<feature type="transmembrane region" description="Helical" evidence="10">
    <location>
        <begin position="419"/>
        <end position="442"/>
    </location>
</feature>
<dbReference type="Proteomes" id="UP001066276">
    <property type="component" value="Chromosome 7"/>
</dbReference>